<dbReference type="EMBL" id="MSZX01000012">
    <property type="protein sequence ID" value="OPA74106.1"/>
    <property type="molecule type" value="Genomic_DNA"/>
</dbReference>
<proteinExistence type="predicted"/>
<sequence length="415" mass="47890">MKPKIIVVTDYIEGQPVAASIRYSGLMKYIAENYTVYTFNDIKYGSAPSQYATENYKYKTPDSRFTQSIQAGTKLGLDSRRGWFEQILRTKWVISIWRNYKYSGFTFKRLNPDLFTQMNRLLRTEDIHAVFVTVPDIYGLFVMDYIHRIAPHIPKIIEIRDIINHNIGEGNPKFAFRRAEHMISRLADEIVAVTRGIYQHYEQQNTNRNIHLIKNGYDEQIFRNCTYQSMDTKKKHMIVSHIGSIYKGRSIGAFIEGLLLFYQHTGVCITFNIVGVLDQQAQDELKSVDIRDAGVNIRVIGSVAHTVAASYLKETDIAVILTHKKGSEYAIPGKTFEYIGACKPILAVTEDPELYTLIHQKYGECCRHDAIDIANGLHRIMAHEYDFSDRLQYSREFQALQIMQIIDQKIMSKRA</sequence>
<reference evidence="1 2" key="1">
    <citation type="submission" date="2017-01" db="EMBL/GenBank/DDBJ databases">
        <title>Genome analysis of Paenibacillus selenitrireducens ES3-24.</title>
        <authorList>
            <person name="Xu D."/>
            <person name="Yao R."/>
            <person name="Zheng S."/>
        </authorList>
    </citation>
    <scope>NUCLEOTIDE SEQUENCE [LARGE SCALE GENOMIC DNA]</scope>
    <source>
        <strain evidence="1 2">ES3-24</strain>
    </source>
</reference>
<comment type="caution">
    <text evidence="1">The sequence shown here is derived from an EMBL/GenBank/DDBJ whole genome shotgun (WGS) entry which is preliminary data.</text>
</comment>
<dbReference type="RefSeq" id="WP_078502023.1">
    <property type="nucleotide sequence ID" value="NZ_MSZX01000012.1"/>
</dbReference>
<dbReference type="SUPFAM" id="SSF53756">
    <property type="entry name" value="UDP-Glycosyltransferase/glycogen phosphorylase"/>
    <property type="match status" value="1"/>
</dbReference>
<evidence type="ECO:0000313" key="2">
    <source>
        <dbReference type="Proteomes" id="UP000190188"/>
    </source>
</evidence>
<dbReference type="AlphaFoldDB" id="A0A1T2X313"/>
<accession>A0A1T2X313</accession>
<dbReference type="Gene3D" id="3.40.50.2000">
    <property type="entry name" value="Glycogen Phosphorylase B"/>
    <property type="match status" value="2"/>
</dbReference>
<gene>
    <name evidence="1" type="ORF">BVG16_25490</name>
</gene>
<protein>
    <recommendedName>
        <fullName evidence="3">Glycosyl transferase family 1 domain-containing protein</fullName>
    </recommendedName>
</protein>
<dbReference type="Proteomes" id="UP000190188">
    <property type="component" value="Unassembled WGS sequence"/>
</dbReference>
<name>A0A1T2X313_9BACL</name>
<dbReference type="OrthoDB" id="9794575at2"/>
<keyword evidence="2" id="KW-1185">Reference proteome</keyword>
<evidence type="ECO:0008006" key="3">
    <source>
        <dbReference type="Google" id="ProtNLM"/>
    </source>
</evidence>
<dbReference type="STRING" id="1324314.BVG16_25490"/>
<organism evidence="1 2">
    <name type="scientific">Paenibacillus selenitireducens</name>
    <dbReference type="NCBI Taxonomy" id="1324314"/>
    <lineage>
        <taxon>Bacteria</taxon>
        <taxon>Bacillati</taxon>
        <taxon>Bacillota</taxon>
        <taxon>Bacilli</taxon>
        <taxon>Bacillales</taxon>
        <taxon>Paenibacillaceae</taxon>
        <taxon>Paenibacillus</taxon>
    </lineage>
</organism>
<evidence type="ECO:0000313" key="1">
    <source>
        <dbReference type="EMBL" id="OPA74106.1"/>
    </source>
</evidence>